<dbReference type="InterPro" id="IPR037914">
    <property type="entry name" value="SpoVT-AbrB_sf"/>
</dbReference>
<comment type="caution">
    <text evidence="1">The sequence shown here is derived from an EMBL/GenBank/DDBJ whole genome shotgun (WGS) entry which is preliminary data.</text>
</comment>
<organism evidence="1 2">
    <name type="scientific">Candidatus Berkelbacteria bacterium Licking1014_85</name>
    <dbReference type="NCBI Taxonomy" id="2017148"/>
    <lineage>
        <taxon>Bacteria</taxon>
        <taxon>Candidatus Berkelbacteria</taxon>
    </lineage>
</organism>
<sequence length="77" mass="8726">MKKTKRKLIKFSNYSFCITLPKSAVDTMGWKKGDIVNVLFDDKTKKITVSKTKEATVATKSKSSSKGDLKDVPELRW</sequence>
<evidence type="ECO:0008006" key="3">
    <source>
        <dbReference type="Google" id="ProtNLM"/>
    </source>
</evidence>
<dbReference type="SUPFAM" id="SSF89447">
    <property type="entry name" value="AbrB/MazE/MraZ-like"/>
    <property type="match status" value="1"/>
</dbReference>
<protein>
    <recommendedName>
        <fullName evidence="3">SpoVT-AbrB domain-containing protein</fullName>
    </recommendedName>
</protein>
<name>A0A554LLG1_9BACT</name>
<accession>A0A554LLG1</accession>
<proteinExistence type="predicted"/>
<gene>
    <name evidence="1" type="ORF">CEN91_139</name>
</gene>
<dbReference type="EMBL" id="VMGI01000013">
    <property type="protein sequence ID" value="TSC93702.1"/>
    <property type="molecule type" value="Genomic_DNA"/>
</dbReference>
<evidence type="ECO:0000313" key="1">
    <source>
        <dbReference type="EMBL" id="TSC93702.1"/>
    </source>
</evidence>
<dbReference type="Proteomes" id="UP000315589">
    <property type="component" value="Unassembled WGS sequence"/>
</dbReference>
<reference evidence="1 2" key="1">
    <citation type="submission" date="2017-07" db="EMBL/GenBank/DDBJ databases">
        <title>Mechanisms for carbon and nitrogen cycling indicate functional differentiation within the Candidate Phyla Radiation.</title>
        <authorList>
            <person name="Danczak R.E."/>
            <person name="Johnston M.D."/>
            <person name="Kenah C."/>
            <person name="Slattery M."/>
            <person name="Wrighton K.C."/>
            <person name="Wilkins M.J."/>
        </authorList>
    </citation>
    <scope>NUCLEOTIDE SEQUENCE [LARGE SCALE GENOMIC DNA]</scope>
    <source>
        <strain evidence="1">Licking1014_85</strain>
    </source>
</reference>
<evidence type="ECO:0000313" key="2">
    <source>
        <dbReference type="Proteomes" id="UP000315589"/>
    </source>
</evidence>
<dbReference type="AlphaFoldDB" id="A0A554LLG1"/>